<name>A0ABW5SRY8_9BACL</name>
<evidence type="ECO:0000313" key="2">
    <source>
        <dbReference type="Proteomes" id="UP001597540"/>
    </source>
</evidence>
<dbReference type="EMBL" id="JBHUMJ010000002">
    <property type="protein sequence ID" value="MFD2701647.1"/>
    <property type="molecule type" value="Genomic_DNA"/>
</dbReference>
<organism evidence="1 2">
    <name type="scientific">Paenibacillus shunpengii</name>
    <dbReference type="NCBI Taxonomy" id="2054424"/>
    <lineage>
        <taxon>Bacteria</taxon>
        <taxon>Bacillati</taxon>
        <taxon>Bacillota</taxon>
        <taxon>Bacilli</taxon>
        <taxon>Bacillales</taxon>
        <taxon>Paenibacillaceae</taxon>
        <taxon>Paenibacillus</taxon>
    </lineage>
</organism>
<dbReference type="Proteomes" id="UP001597540">
    <property type="component" value="Unassembled WGS sequence"/>
</dbReference>
<proteinExistence type="predicted"/>
<dbReference type="RefSeq" id="WP_177178677.1">
    <property type="nucleotide sequence ID" value="NZ_JBHUMJ010000002.1"/>
</dbReference>
<sequence length="49" mass="5917">MRVKVRIRCKQCGERFVLRGKKERGKIETGFKQCICDNRDRFEIEEDVI</sequence>
<comment type="caution">
    <text evidence="1">The sequence shown here is derived from an EMBL/GenBank/DDBJ whole genome shotgun (WGS) entry which is preliminary data.</text>
</comment>
<accession>A0ABW5SRY8</accession>
<protein>
    <submittedName>
        <fullName evidence="1">Uncharacterized protein</fullName>
    </submittedName>
</protein>
<evidence type="ECO:0000313" key="1">
    <source>
        <dbReference type="EMBL" id="MFD2701647.1"/>
    </source>
</evidence>
<gene>
    <name evidence="1" type="ORF">ACFSVM_14290</name>
</gene>
<keyword evidence="2" id="KW-1185">Reference proteome</keyword>
<reference evidence="2" key="1">
    <citation type="journal article" date="2019" name="Int. J. Syst. Evol. Microbiol.">
        <title>The Global Catalogue of Microorganisms (GCM) 10K type strain sequencing project: providing services to taxonomists for standard genome sequencing and annotation.</title>
        <authorList>
            <consortium name="The Broad Institute Genomics Platform"/>
            <consortium name="The Broad Institute Genome Sequencing Center for Infectious Disease"/>
            <person name="Wu L."/>
            <person name="Ma J."/>
        </authorList>
    </citation>
    <scope>NUCLEOTIDE SEQUENCE [LARGE SCALE GENOMIC DNA]</scope>
    <source>
        <strain evidence="2">KCTC 33849</strain>
    </source>
</reference>